<evidence type="ECO:0000259" key="7">
    <source>
        <dbReference type="PROSITE" id="PS50240"/>
    </source>
</evidence>
<evidence type="ECO:0000256" key="2">
    <source>
        <dbReference type="ARBA" id="ARBA00022525"/>
    </source>
</evidence>
<keyword evidence="3" id="KW-1015">Disulfide bond</keyword>
<dbReference type="GO" id="GO:0005576">
    <property type="term" value="C:extracellular region"/>
    <property type="evidence" value="ECO:0007669"/>
    <property type="project" value="UniProtKB-SubCell"/>
</dbReference>
<dbReference type="InterPro" id="IPR001254">
    <property type="entry name" value="Trypsin_dom"/>
</dbReference>
<comment type="similarity">
    <text evidence="4">Belongs to the peptidase S1 family. CLIP subfamily.</text>
</comment>
<dbReference type="Gene3D" id="2.40.10.10">
    <property type="entry name" value="Trypsin-like serine proteases"/>
    <property type="match status" value="1"/>
</dbReference>
<feature type="non-terminal residue" evidence="8">
    <location>
        <position position="1"/>
    </location>
</feature>
<evidence type="ECO:0000256" key="4">
    <source>
        <dbReference type="ARBA" id="ARBA00024195"/>
    </source>
</evidence>
<accession>A0AAV1JYH9</accession>
<evidence type="ECO:0000256" key="6">
    <source>
        <dbReference type="ARBA" id="ARBA00076468"/>
    </source>
</evidence>
<evidence type="ECO:0000256" key="3">
    <source>
        <dbReference type="ARBA" id="ARBA00023157"/>
    </source>
</evidence>
<dbReference type="InterPro" id="IPR001314">
    <property type="entry name" value="Peptidase_S1A"/>
</dbReference>
<evidence type="ECO:0000313" key="9">
    <source>
        <dbReference type="Proteomes" id="UP001497472"/>
    </source>
</evidence>
<proteinExistence type="inferred from homology"/>
<dbReference type="PRINTS" id="PR00722">
    <property type="entry name" value="CHYMOTRYPSIN"/>
</dbReference>
<dbReference type="InterPro" id="IPR051487">
    <property type="entry name" value="Ser/Thr_Proteases_Immune/Dev"/>
</dbReference>
<name>A0AAV1JYH9_9NEOP</name>
<dbReference type="InterPro" id="IPR009003">
    <property type="entry name" value="Peptidase_S1_PA"/>
</dbReference>
<feature type="domain" description="Peptidase S1" evidence="7">
    <location>
        <begin position="12"/>
        <end position="265"/>
    </location>
</feature>
<protein>
    <recommendedName>
        <fullName evidence="5">Phenoloxidase-activating factor 2</fullName>
    </recommendedName>
    <alternativeName>
        <fullName evidence="6">Prophenoloxidase-activating factor II</fullName>
    </alternativeName>
</protein>
<dbReference type="SUPFAM" id="SSF50494">
    <property type="entry name" value="Trypsin-like serine proteases"/>
    <property type="match status" value="1"/>
</dbReference>
<dbReference type="EMBL" id="CAVLEF010000278">
    <property type="protein sequence ID" value="CAK1554339.1"/>
    <property type="molecule type" value="Genomic_DNA"/>
</dbReference>
<dbReference type="AlphaFoldDB" id="A0AAV1JYH9"/>
<keyword evidence="9" id="KW-1185">Reference proteome</keyword>
<dbReference type="Proteomes" id="UP001497472">
    <property type="component" value="Unassembled WGS sequence"/>
</dbReference>
<dbReference type="CDD" id="cd00190">
    <property type="entry name" value="Tryp_SPc"/>
    <property type="match status" value="1"/>
</dbReference>
<reference evidence="8 9" key="1">
    <citation type="submission" date="2023-11" db="EMBL/GenBank/DDBJ databases">
        <authorList>
            <person name="Okamura Y."/>
        </authorList>
    </citation>
    <scope>NUCLEOTIDE SEQUENCE [LARGE SCALE GENOMIC DNA]</scope>
</reference>
<dbReference type="FunFam" id="2.40.10.10:FF:000038">
    <property type="entry name" value="Serine protease"/>
    <property type="match status" value="1"/>
</dbReference>
<evidence type="ECO:0000256" key="1">
    <source>
        <dbReference type="ARBA" id="ARBA00004613"/>
    </source>
</evidence>
<dbReference type="GO" id="GO:0006508">
    <property type="term" value="P:proteolysis"/>
    <property type="evidence" value="ECO:0007669"/>
    <property type="project" value="InterPro"/>
</dbReference>
<dbReference type="InterPro" id="IPR043504">
    <property type="entry name" value="Peptidase_S1_PA_chymotrypsin"/>
</dbReference>
<dbReference type="PANTHER" id="PTHR24256">
    <property type="entry name" value="TRYPTASE-RELATED"/>
    <property type="match status" value="1"/>
</dbReference>
<evidence type="ECO:0000313" key="8">
    <source>
        <dbReference type="EMBL" id="CAK1554339.1"/>
    </source>
</evidence>
<gene>
    <name evidence="8" type="ORF">LNINA_LOCUS13261</name>
</gene>
<dbReference type="SMART" id="SM00020">
    <property type="entry name" value="Tryp_SPc"/>
    <property type="match status" value="1"/>
</dbReference>
<evidence type="ECO:0000256" key="5">
    <source>
        <dbReference type="ARBA" id="ARBA00068096"/>
    </source>
</evidence>
<comment type="caution">
    <text evidence="8">The sequence shown here is derived from an EMBL/GenBank/DDBJ whole genome shotgun (WGS) entry which is preliminary data.</text>
</comment>
<dbReference type="PROSITE" id="PS50240">
    <property type="entry name" value="TRYPSIN_DOM"/>
    <property type="match status" value="1"/>
</dbReference>
<keyword evidence="2" id="KW-0964">Secreted</keyword>
<organism evidence="8 9">
    <name type="scientific">Leptosia nina</name>
    <dbReference type="NCBI Taxonomy" id="320188"/>
    <lineage>
        <taxon>Eukaryota</taxon>
        <taxon>Metazoa</taxon>
        <taxon>Ecdysozoa</taxon>
        <taxon>Arthropoda</taxon>
        <taxon>Hexapoda</taxon>
        <taxon>Insecta</taxon>
        <taxon>Pterygota</taxon>
        <taxon>Neoptera</taxon>
        <taxon>Endopterygota</taxon>
        <taxon>Lepidoptera</taxon>
        <taxon>Glossata</taxon>
        <taxon>Ditrysia</taxon>
        <taxon>Papilionoidea</taxon>
        <taxon>Pieridae</taxon>
        <taxon>Pierinae</taxon>
        <taxon>Leptosia</taxon>
    </lineage>
</organism>
<comment type="subcellular location">
    <subcellularLocation>
        <location evidence="1">Secreted</location>
    </subcellularLocation>
</comment>
<dbReference type="Pfam" id="PF00089">
    <property type="entry name" value="Trypsin"/>
    <property type="match status" value="1"/>
</dbReference>
<dbReference type="GO" id="GO:0004252">
    <property type="term" value="F:serine-type endopeptidase activity"/>
    <property type="evidence" value="ECO:0007669"/>
    <property type="project" value="InterPro"/>
</dbReference>
<sequence>DDQGCGWRNPDGVGGFRMTGDVDGESKFGEFPWVVTVLKISKEKKLLYYNGAGSLIHPAVVLTGAQVVTEDDLSVRAGEWDSKTTKEPLKHQQRNVQSVIVHKNYQKRNMWYAVALLELASPFKMEPHVGVVCLSPAGIRPPSGTHCLAAGWGKTSFNTQQYQNILKKVEVPVMSRKSCQTALRTTRLGGHFKLHRCFTCAGGVHGVDTCKGDGGAPLVCPLPDEQDRYIQTGIVSWGIGCGQNGIPGVYMDVSFLRPWIDMQMRNMGYDDSTYTY</sequence>